<proteinExistence type="inferred from homology"/>
<evidence type="ECO:0000256" key="5">
    <source>
        <dbReference type="ARBA" id="ARBA00022723"/>
    </source>
</evidence>
<dbReference type="GO" id="GO:0005737">
    <property type="term" value="C:cytoplasm"/>
    <property type="evidence" value="ECO:0007669"/>
    <property type="project" value="UniProtKB-SubCell"/>
</dbReference>
<keyword evidence="5 8" id="KW-0479">Metal-binding</keyword>
<feature type="binding site" evidence="8">
    <location>
        <position position="23"/>
    </location>
    <ligand>
        <name>Zn(2+)</name>
        <dbReference type="ChEBI" id="CHEBI:29105"/>
    </ligand>
</feature>
<comment type="subunit">
    <text evidence="8">Part of the RNA polymerase complex.</text>
</comment>
<dbReference type="AlphaFoldDB" id="H9ZZN6"/>
<reference evidence="10" key="1">
    <citation type="submission" date="2012-03" db="EMBL/GenBank/DDBJ databases">
        <title>Fervidicoccus fontis complete genome analysis confirms its distinct phylogenetic position and predicts its environmental function.</title>
        <authorList>
            <person name="Lebedinsky A.V."/>
            <person name="Mardanov A.V."/>
            <person name="Gumerov V.M."/>
            <person name="Beletsky A.V."/>
            <person name="Kublanov I.V."/>
            <person name="Perevalova A.A."/>
            <person name="Bonch-Osmolovskaya E.A."/>
            <person name="Ravin N.V."/>
            <person name="Skryabin K.G."/>
        </authorList>
    </citation>
    <scope>NUCLEOTIDE SEQUENCE [LARGE SCALE GENOMIC DNA]</scope>
    <source>
        <strain evidence="10">DSM 19380 / VKM B-2539 / Kam940</strain>
    </source>
</reference>
<dbReference type="InterPro" id="IPR023464">
    <property type="entry name" value="Rpo12"/>
</dbReference>
<name>H9ZZN6_FERFK</name>
<dbReference type="STRING" id="1163730.FFONT_0202"/>
<comment type="cofactor">
    <cofactor evidence="8">
        <name>Zn(2+)</name>
        <dbReference type="ChEBI" id="CHEBI:29105"/>
    </cofactor>
    <text evidence="8">Binds 1 zinc ion.</text>
</comment>
<dbReference type="GO" id="GO:0003677">
    <property type="term" value="F:DNA binding"/>
    <property type="evidence" value="ECO:0007669"/>
    <property type="project" value="InterPro"/>
</dbReference>
<keyword evidence="1 8" id="KW-0240">DNA-directed RNA polymerase</keyword>
<keyword evidence="10" id="KW-1185">Reference proteome</keyword>
<organism evidence="9 10">
    <name type="scientific">Fervidicoccus fontis (strain DSM 19380 / JCM 18336 / VKM B-2539 / Kam940)</name>
    <dbReference type="NCBI Taxonomy" id="1163730"/>
    <lineage>
        <taxon>Archaea</taxon>
        <taxon>Thermoproteota</taxon>
        <taxon>Thermoprotei</taxon>
        <taxon>Fervidicoccales</taxon>
        <taxon>Fervidicoccaceae</taxon>
        <taxon>Fervidicoccus</taxon>
    </lineage>
</organism>
<keyword evidence="4 8" id="KW-0548">Nucleotidyltransferase</keyword>
<feature type="binding site" evidence="8">
    <location>
        <position position="40"/>
    </location>
    <ligand>
        <name>Zn(2+)</name>
        <dbReference type="ChEBI" id="CHEBI:29105"/>
    </ligand>
</feature>
<gene>
    <name evidence="8" type="primary">rpo12</name>
    <name evidence="8" type="synonym">rpoP</name>
    <name evidence="9" type="ordered locus">FFONT_0202</name>
</gene>
<dbReference type="GO" id="GO:0008270">
    <property type="term" value="F:zinc ion binding"/>
    <property type="evidence" value="ECO:0007669"/>
    <property type="project" value="UniProtKB-UniRule"/>
</dbReference>
<keyword evidence="7 8" id="KW-0804">Transcription</keyword>
<dbReference type="InterPro" id="IPR029040">
    <property type="entry name" value="RPABC4/Spt4"/>
</dbReference>
<dbReference type="EC" id="2.7.7.6" evidence="8"/>
<dbReference type="HAMAP" id="MF_00615">
    <property type="entry name" value="RNApol_arch_Rpo12"/>
    <property type="match status" value="1"/>
</dbReference>
<dbReference type="GO" id="GO:0006351">
    <property type="term" value="P:DNA-templated transcription"/>
    <property type="evidence" value="ECO:0007669"/>
    <property type="project" value="UniProtKB-UniRule"/>
</dbReference>
<dbReference type="EMBL" id="CP003423">
    <property type="protein sequence ID" value="AFH42193.1"/>
    <property type="molecule type" value="Genomic_DNA"/>
</dbReference>
<evidence type="ECO:0000256" key="3">
    <source>
        <dbReference type="ARBA" id="ARBA00022679"/>
    </source>
</evidence>
<comment type="similarity">
    <text evidence="8">Belongs to the archaeal Rpo12/eukaryotic RPC10 RNA polymerase subunit family.</text>
</comment>
<dbReference type="SMART" id="SM00659">
    <property type="entry name" value="RPOLCX"/>
    <property type="match status" value="1"/>
</dbReference>
<dbReference type="KEGG" id="ffo:FFONT_0202"/>
<evidence type="ECO:0000256" key="8">
    <source>
        <dbReference type="HAMAP-Rule" id="MF_00615"/>
    </source>
</evidence>
<accession>H9ZZN6</accession>
<dbReference type="HOGENOM" id="CLU_179456_2_0_2"/>
<dbReference type="GO" id="GO:0000428">
    <property type="term" value="C:DNA-directed RNA polymerase complex"/>
    <property type="evidence" value="ECO:0007669"/>
    <property type="project" value="UniProtKB-KW"/>
</dbReference>
<feature type="binding site" evidence="8">
    <location>
        <position position="43"/>
    </location>
    <ligand>
        <name>Zn(2+)</name>
        <dbReference type="ChEBI" id="CHEBI:29105"/>
    </ligand>
</feature>
<protein>
    <recommendedName>
        <fullName evidence="8">DNA-directed RNA polymerase subunit Rpo12</fullName>
        <ecNumber evidence="8">2.7.7.6</ecNumber>
    </recommendedName>
    <alternativeName>
        <fullName evidence="8">DNA-directed RNA polymerase subunit P</fullName>
    </alternativeName>
</protein>
<comment type="catalytic activity">
    <reaction evidence="8">
        <text>RNA(n) + a ribonucleoside 5'-triphosphate = RNA(n+1) + diphosphate</text>
        <dbReference type="Rhea" id="RHEA:21248"/>
        <dbReference type="Rhea" id="RHEA-COMP:14527"/>
        <dbReference type="Rhea" id="RHEA-COMP:17342"/>
        <dbReference type="ChEBI" id="CHEBI:33019"/>
        <dbReference type="ChEBI" id="CHEBI:61557"/>
        <dbReference type="ChEBI" id="CHEBI:140395"/>
        <dbReference type="EC" id="2.7.7.6"/>
    </reaction>
</comment>
<evidence type="ECO:0000256" key="1">
    <source>
        <dbReference type="ARBA" id="ARBA00022478"/>
    </source>
</evidence>
<sequence length="62" mass="7124">MISLEEEGKNEGLESIIYICARCGRELKPHDFELLHSIKCIYCGSKIIYKVRKPSVKKIKAI</sequence>
<reference evidence="9 10" key="2">
    <citation type="journal article" date="2014" name="Extremophiles">
        <title>Analysis of the complete genome of Fervidococcus fontis confirms the distinct phylogenetic position of the order Fervidicoccales and suggests its environmental function.</title>
        <authorList>
            <person name="Lebedinsky A.V."/>
            <person name="Mardanov A.V."/>
            <person name="Kublanov I.V."/>
            <person name="Gumerov V.M."/>
            <person name="Beletsky A.V."/>
            <person name="Perevalova A.A."/>
            <person name="Bidzhieva S.Kh."/>
            <person name="Bonch-Osmolovskaya E.A."/>
            <person name="Skryabin K.G."/>
            <person name="Ravin N.V."/>
        </authorList>
    </citation>
    <scope>NUCLEOTIDE SEQUENCE [LARGE SCALE GENOMIC DNA]</scope>
    <source>
        <strain evidence="10">DSM 19380 / VKM B-2539 / Kam940</strain>
    </source>
</reference>
<dbReference type="FunCoup" id="H9ZZN6">
    <property type="interactions" value="10"/>
</dbReference>
<keyword evidence="6 8" id="KW-0862">Zinc</keyword>
<evidence type="ECO:0000313" key="9">
    <source>
        <dbReference type="EMBL" id="AFH42193.1"/>
    </source>
</evidence>
<dbReference type="Gene3D" id="2.20.28.30">
    <property type="entry name" value="RNA polymerase ii, chain L"/>
    <property type="match status" value="1"/>
</dbReference>
<keyword evidence="3 8" id="KW-0808">Transferase</keyword>
<dbReference type="eggNOG" id="arCOG04341">
    <property type="taxonomic scope" value="Archaea"/>
</dbReference>
<dbReference type="InterPro" id="IPR006591">
    <property type="entry name" value="RNAP_P/RPABC4"/>
</dbReference>
<evidence type="ECO:0000256" key="2">
    <source>
        <dbReference type="ARBA" id="ARBA00022490"/>
    </source>
</evidence>
<dbReference type="SUPFAM" id="SSF63393">
    <property type="entry name" value="RNA polymerase subunits"/>
    <property type="match status" value="1"/>
</dbReference>
<dbReference type="GO" id="GO:0003899">
    <property type="term" value="F:DNA-directed RNA polymerase activity"/>
    <property type="evidence" value="ECO:0007669"/>
    <property type="project" value="UniProtKB-UniRule"/>
</dbReference>
<comment type="function">
    <text evidence="8">DNA-dependent RNA polymerase (RNAP) catalyzes the transcription of DNA into RNA using the four ribonucleoside triphosphates as substrates.</text>
</comment>
<evidence type="ECO:0000256" key="4">
    <source>
        <dbReference type="ARBA" id="ARBA00022695"/>
    </source>
</evidence>
<evidence type="ECO:0000256" key="6">
    <source>
        <dbReference type="ARBA" id="ARBA00022833"/>
    </source>
</evidence>
<comment type="subcellular location">
    <subcellularLocation>
        <location evidence="8">Cytoplasm</location>
    </subcellularLocation>
</comment>
<keyword evidence="2 8" id="KW-0963">Cytoplasm</keyword>
<evidence type="ECO:0000313" key="10">
    <source>
        <dbReference type="Proteomes" id="UP000007391"/>
    </source>
</evidence>
<evidence type="ECO:0000256" key="7">
    <source>
        <dbReference type="ARBA" id="ARBA00023163"/>
    </source>
</evidence>
<dbReference type="Proteomes" id="UP000007391">
    <property type="component" value="Chromosome"/>
</dbReference>
<dbReference type="InParanoid" id="H9ZZN6"/>